<evidence type="ECO:0000256" key="6">
    <source>
        <dbReference type="ARBA" id="ARBA00023065"/>
    </source>
</evidence>
<evidence type="ECO:0000313" key="10">
    <source>
        <dbReference type="Proteomes" id="UP000886874"/>
    </source>
</evidence>
<keyword evidence="7 8" id="KW-0472">Membrane</keyword>
<reference evidence="9" key="1">
    <citation type="submission" date="2020-10" db="EMBL/GenBank/DDBJ databases">
        <authorList>
            <person name="Gilroy R."/>
        </authorList>
    </citation>
    <scope>NUCLEOTIDE SEQUENCE</scope>
    <source>
        <strain evidence="9">ChiSjej2B20-13462</strain>
    </source>
</reference>
<keyword evidence="3" id="KW-1003">Cell membrane</keyword>
<comment type="subcellular location">
    <subcellularLocation>
        <location evidence="1">Cell membrane</location>
        <topology evidence="1">Multi-pass membrane protein</topology>
    </subcellularLocation>
</comment>
<name>A0A9D0Z444_9FIRM</name>
<accession>A0A9D0Z444</accession>
<feature type="transmembrane region" description="Helical" evidence="8">
    <location>
        <begin position="234"/>
        <end position="259"/>
    </location>
</feature>
<evidence type="ECO:0000256" key="5">
    <source>
        <dbReference type="ARBA" id="ARBA00022989"/>
    </source>
</evidence>
<organism evidence="9 10">
    <name type="scientific">Candidatus Avoscillospira stercorigallinarum</name>
    <dbReference type="NCBI Taxonomy" id="2840708"/>
    <lineage>
        <taxon>Bacteria</taxon>
        <taxon>Bacillati</taxon>
        <taxon>Bacillota</taxon>
        <taxon>Clostridia</taxon>
        <taxon>Eubacteriales</taxon>
        <taxon>Oscillospiraceae</taxon>
        <taxon>Oscillospiraceae incertae sedis</taxon>
        <taxon>Candidatus Avoscillospira</taxon>
    </lineage>
</organism>
<feature type="transmembrane region" description="Helical" evidence="8">
    <location>
        <begin position="417"/>
        <end position="439"/>
    </location>
</feature>
<keyword evidence="6" id="KW-0406">Ion transport</keyword>
<evidence type="ECO:0000256" key="7">
    <source>
        <dbReference type="ARBA" id="ARBA00023136"/>
    </source>
</evidence>
<sequence>MNIYKLALLLRRHYSRISPMQMIAVVFLAIILFGGFLLSLPLSSRSGQWTSYLSSVFTATSATCVTGLTIYDTFTHWSNFGQVVILVLIQVGGLGFMTIASFFFLVANRRIGLKQRLLLAQSLGVDQISGIVRLVYKVLVRTAIIEGVGALILTVRFAFLVPLDRALWWGIFHSISAFCNAGFDVVGAVDVGGSLIPFVGDWVVNLTIIALITLGGLGFFVWDDVLTKRRFRKMAVYTRLVLIISAILALGGGALIALVEWNNPATLGGLPAAEKCLAALFQSVTSRTAGFYSIPQGAMSDSAKAITDALMLVGGSSGSTAGGVKTVTMGVLILAVIAAARGRSRVTVFRRTINAQQVSDAVAVAVLVFGMSFTAGLILSATNGLPLIDCVFETISAIATVGLSTGITPGLNVLSQILLIVLMYFGRVGVMTISLGFLLTNVAEERYRYADTKVMIG</sequence>
<dbReference type="GO" id="GO:0005886">
    <property type="term" value="C:plasma membrane"/>
    <property type="evidence" value="ECO:0007669"/>
    <property type="project" value="UniProtKB-SubCell"/>
</dbReference>
<feature type="transmembrane region" description="Helical" evidence="8">
    <location>
        <begin position="142"/>
        <end position="159"/>
    </location>
</feature>
<comment type="caution">
    <text evidence="9">The sequence shown here is derived from an EMBL/GenBank/DDBJ whole genome shotgun (WGS) entry which is preliminary data.</text>
</comment>
<protein>
    <submittedName>
        <fullName evidence="9">Potassium uptake protein, TrkH family</fullName>
    </submittedName>
</protein>
<keyword evidence="2" id="KW-0813">Transport</keyword>
<dbReference type="Proteomes" id="UP000886874">
    <property type="component" value="Unassembled WGS sequence"/>
</dbReference>
<evidence type="ECO:0000313" key="9">
    <source>
        <dbReference type="EMBL" id="HIQ68789.1"/>
    </source>
</evidence>
<dbReference type="InterPro" id="IPR003445">
    <property type="entry name" value="Cat_transpt"/>
</dbReference>
<evidence type="ECO:0000256" key="3">
    <source>
        <dbReference type="ARBA" id="ARBA00022475"/>
    </source>
</evidence>
<dbReference type="Pfam" id="PF02386">
    <property type="entry name" value="TrkH"/>
    <property type="match status" value="1"/>
</dbReference>
<dbReference type="PANTHER" id="PTHR32024">
    <property type="entry name" value="TRK SYSTEM POTASSIUM UPTAKE PROTEIN TRKG-RELATED"/>
    <property type="match status" value="1"/>
</dbReference>
<reference evidence="9" key="2">
    <citation type="journal article" date="2021" name="PeerJ">
        <title>Extensive microbial diversity within the chicken gut microbiome revealed by metagenomics and culture.</title>
        <authorList>
            <person name="Gilroy R."/>
            <person name="Ravi A."/>
            <person name="Getino M."/>
            <person name="Pursley I."/>
            <person name="Horton D.L."/>
            <person name="Alikhan N.F."/>
            <person name="Baker D."/>
            <person name="Gharbi K."/>
            <person name="Hall N."/>
            <person name="Watson M."/>
            <person name="Adriaenssens E.M."/>
            <person name="Foster-Nyarko E."/>
            <person name="Jarju S."/>
            <person name="Secka A."/>
            <person name="Antonio M."/>
            <person name="Oren A."/>
            <person name="Chaudhuri R.R."/>
            <person name="La Ragione R."/>
            <person name="Hildebrand F."/>
            <person name="Pallen M.J."/>
        </authorList>
    </citation>
    <scope>NUCLEOTIDE SEQUENCE</scope>
    <source>
        <strain evidence="9">ChiSjej2B20-13462</strain>
    </source>
</reference>
<feature type="transmembrane region" description="Helical" evidence="8">
    <location>
        <begin position="52"/>
        <end position="71"/>
    </location>
</feature>
<gene>
    <name evidence="9" type="ORF">IAA67_00430</name>
</gene>
<evidence type="ECO:0000256" key="2">
    <source>
        <dbReference type="ARBA" id="ARBA00022448"/>
    </source>
</evidence>
<feature type="transmembrane region" description="Helical" evidence="8">
    <location>
        <begin position="20"/>
        <end position="40"/>
    </location>
</feature>
<proteinExistence type="predicted"/>
<dbReference type="GO" id="GO:0030001">
    <property type="term" value="P:metal ion transport"/>
    <property type="evidence" value="ECO:0007669"/>
    <property type="project" value="UniProtKB-ARBA"/>
</dbReference>
<feature type="transmembrane region" description="Helical" evidence="8">
    <location>
        <begin position="203"/>
        <end position="222"/>
    </location>
</feature>
<feature type="transmembrane region" description="Helical" evidence="8">
    <location>
        <begin position="320"/>
        <end position="340"/>
    </location>
</feature>
<dbReference type="AlphaFoldDB" id="A0A9D0Z444"/>
<dbReference type="EMBL" id="DVFN01000007">
    <property type="protein sequence ID" value="HIQ68789.1"/>
    <property type="molecule type" value="Genomic_DNA"/>
</dbReference>
<evidence type="ECO:0000256" key="4">
    <source>
        <dbReference type="ARBA" id="ARBA00022692"/>
    </source>
</evidence>
<dbReference type="GO" id="GO:0008324">
    <property type="term" value="F:monoatomic cation transmembrane transporter activity"/>
    <property type="evidence" value="ECO:0007669"/>
    <property type="project" value="InterPro"/>
</dbReference>
<feature type="transmembrane region" description="Helical" evidence="8">
    <location>
        <begin position="83"/>
        <end position="105"/>
    </location>
</feature>
<keyword evidence="4 8" id="KW-0812">Transmembrane</keyword>
<keyword evidence="5 8" id="KW-1133">Transmembrane helix</keyword>
<feature type="transmembrane region" description="Helical" evidence="8">
    <location>
        <begin position="361"/>
        <end position="379"/>
    </location>
</feature>
<evidence type="ECO:0000256" key="1">
    <source>
        <dbReference type="ARBA" id="ARBA00004651"/>
    </source>
</evidence>
<evidence type="ECO:0000256" key="8">
    <source>
        <dbReference type="SAM" id="Phobius"/>
    </source>
</evidence>
<dbReference type="PANTHER" id="PTHR32024:SF1">
    <property type="entry name" value="KTR SYSTEM POTASSIUM UPTAKE PROTEIN B"/>
    <property type="match status" value="1"/>
</dbReference>